<gene>
    <name evidence="2" type="ORF">FB566_0294</name>
</gene>
<name>A0A543AQJ0_9ACTN</name>
<evidence type="ECO:0000313" key="2">
    <source>
        <dbReference type="EMBL" id="TQL74806.1"/>
    </source>
</evidence>
<proteinExistence type="predicted"/>
<reference evidence="2 3" key="1">
    <citation type="submission" date="2019-06" db="EMBL/GenBank/DDBJ databases">
        <title>Sequencing the genomes of 1000 actinobacteria strains.</title>
        <authorList>
            <person name="Klenk H.-P."/>
        </authorList>
    </citation>
    <scope>NUCLEOTIDE SEQUENCE [LARGE SCALE GENOMIC DNA]</scope>
    <source>
        <strain evidence="2 3">DSM 45928</strain>
    </source>
</reference>
<dbReference type="InParanoid" id="A0A543AQJ0"/>
<comment type="caution">
    <text evidence="2">The sequence shown here is derived from an EMBL/GenBank/DDBJ whole genome shotgun (WGS) entry which is preliminary data.</text>
</comment>
<dbReference type="EMBL" id="VFOW01000001">
    <property type="protein sequence ID" value="TQL74806.1"/>
    <property type="molecule type" value="Genomic_DNA"/>
</dbReference>
<sequence length="53" mass="6153">MSLTDPQNVTTEPTVYHPVPARKRGPLSQLTRRSRYLGRHRRTRVARPVEQAD</sequence>
<evidence type="ECO:0000256" key="1">
    <source>
        <dbReference type="SAM" id="MobiDB-lite"/>
    </source>
</evidence>
<accession>A0A543AQJ0</accession>
<keyword evidence="3" id="KW-1185">Reference proteome</keyword>
<evidence type="ECO:0000313" key="3">
    <source>
        <dbReference type="Proteomes" id="UP000317043"/>
    </source>
</evidence>
<dbReference type="AlphaFoldDB" id="A0A543AQJ0"/>
<dbReference type="Proteomes" id="UP000317043">
    <property type="component" value="Unassembled WGS sequence"/>
</dbReference>
<protein>
    <submittedName>
        <fullName evidence="2">Uncharacterized protein</fullName>
    </submittedName>
</protein>
<organism evidence="2 3">
    <name type="scientific">Stackebrandtia endophytica</name>
    <dbReference type="NCBI Taxonomy" id="1496996"/>
    <lineage>
        <taxon>Bacteria</taxon>
        <taxon>Bacillati</taxon>
        <taxon>Actinomycetota</taxon>
        <taxon>Actinomycetes</taxon>
        <taxon>Glycomycetales</taxon>
        <taxon>Glycomycetaceae</taxon>
        <taxon>Stackebrandtia</taxon>
    </lineage>
</organism>
<feature type="region of interest" description="Disordered" evidence="1">
    <location>
        <begin position="1"/>
        <end position="27"/>
    </location>
</feature>
<feature type="compositionally biased region" description="Polar residues" evidence="1">
    <location>
        <begin position="1"/>
        <end position="13"/>
    </location>
</feature>
<dbReference type="RefSeq" id="WP_170183096.1">
    <property type="nucleotide sequence ID" value="NZ_JBHTGS010000002.1"/>
</dbReference>